<dbReference type="Pfam" id="PF14539">
    <property type="entry name" value="DUF4442"/>
    <property type="match status" value="1"/>
</dbReference>
<comment type="caution">
    <text evidence="1">The sequence shown here is derived from an EMBL/GenBank/DDBJ whole genome shotgun (WGS) entry which is preliminary data.</text>
</comment>
<reference evidence="1 2" key="1">
    <citation type="submission" date="2019-11" db="EMBL/GenBank/DDBJ databases">
        <title>Draft genome sequence of Paludibacterium sp. dN18-1.</title>
        <authorList>
            <person name="Im W.-T."/>
        </authorList>
    </citation>
    <scope>NUCLEOTIDE SEQUENCE [LARGE SCALE GENOMIC DNA]</scope>
    <source>
        <strain evidence="2">dN 18-1</strain>
    </source>
</reference>
<name>A0A844GCY7_9NEIS</name>
<dbReference type="InterPro" id="IPR029069">
    <property type="entry name" value="HotDog_dom_sf"/>
</dbReference>
<sequence>MEQLKQSFDLSGHELPAALTKLIINLWPPFRGAGIRVTHLSADWRQAEVQLKLGLTNRNYVGVHFGGSLYAMTDPFFMLLLMQQLGPDYYVWDKAGHIDYVKPGRGTVKARFHVDEDLVSHIRQQTASGEKYLPQLQVEVHDQHGDVVARVHKTLYIKRKKDR</sequence>
<dbReference type="Proteomes" id="UP000446658">
    <property type="component" value="Unassembled WGS sequence"/>
</dbReference>
<organism evidence="1 2">
    <name type="scientific">Paludibacterium denitrificans</name>
    <dbReference type="NCBI Taxonomy" id="2675226"/>
    <lineage>
        <taxon>Bacteria</taxon>
        <taxon>Pseudomonadati</taxon>
        <taxon>Pseudomonadota</taxon>
        <taxon>Betaproteobacteria</taxon>
        <taxon>Neisseriales</taxon>
        <taxon>Chromobacteriaceae</taxon>
        <taxon>Paludibacterium</taxon>
    </lineage>
</organism>
<dbReference type="SUPFAM" id="SSF54637">
    <property type="entry name" value="Thioesterase/thiol ester dehydrase-isomerase"/>
    <property type="match status" value="1"/>
</dbReference>
<dbReference type="AlphaFoldDB" id="A0A844GCY7"/>
<dbReference type="InterPro" id="IPR027961">
    <property type="entry name" value="DUF4442"/>
</dbReference>
<evidence type="ECO:0000313" key="2">
    <source>
        <dbReference type="Proteomes" id="UP000446658"/>
    </source>
</evidence>
<keyword evidence="2" id="KW-1185">Reference proteome</keyword>
<protein>
    <submittedName>
        <fullName evidence="1">DUF4442 domain-containing protein</fullName>
    </submittedName>
</protein>
<dbReference type="EMBL" id="WLYX01000001">
    <property type="protein sequence ID" value="MTD32787.1"/>
    <property type="molecule type" value="Genomic_DNA"/>
</dbReference>
<gene>
    <name evidence="1" type="ORF">GKE73_04405</name>
</gene>
<dbReference type="Gene3D" id="3.10.129.10">
    <property type="entry name" value="Hotdog Thioesterase"/>
    <property type="match status" value="1"/>
</dbReference>
<dbReference type="RefSeq" id="WP_230369352.1">
    <property type="nucleotide sequence ID" value="NZ_WLYX01000001.1"/>
</dbReference>
<proteinExistence type="predicted"/>
<evidence type="ECO:0000313" key="1">
    <source>
        <dbReference type="EMBL" id="MTD32787.1"/>
    </source>
</evidence>
<accession>A0A844GCY7</accession>